<dbReference type="InterPro" id="IPR029016">
    <property type="entry name" value="GAF-like_dom_sf"/>
</dbReference>
<evidence type="ECO:0000259" key="4">
    <source>
        <dbReference type="PROSITE" id="PS51077"/>
    </source>
</evidence>
<dbReference type="SUPFAM" id="SSF55781">
    <property type="entry name" value="GAF domain-like"/>
    <property type="match status" value="1"/>
</dbReference>
<keyword evidence="1" id="KW-0805">Transcription regulation</keyword>
<keyword evidence="3" id="KW-0804">Transcription</keyword>
<dbReference type="RefSeq" id="WP_390307370.1">
    <property type="nucleotide sequence ID" value="NZ_JBHRRZ010000036.1"/>
</dbReference>
<name>A0ABV7A8E0_9BACI</name>
<evidence type="ECO:0000256" key="2">
    <source>
        <dbReference type="ARBA" id="ARBA00023125"/>
    </source>
</evidence>
<keyword evidence="7" id="KW-1185">Reference proteome</keyword>
<feature type="domain" description="HTH iclR-type" evidence="4">
    <location>
        <begin position="7"/>
        <end position="69"/>
    </location>
</feature>
<dbReference type="InterPro" id="IPR050707">
    <property type="entry name" value="HTH_MetabolicPath_Reg"/>
</dbReference>
<dbReference type="InterPro" id="IPR005471">
    <property type="entry name" value="Tscrpt_reg_IclR_N"/>
</dbReference>
<dbReference type="SMART" id="SM00346">
    <property type="entry name" value="HTH_ICLR"/>
    <property type="match status" value="1"/>
</dbReference>
<protein>
    <submittedName>
        <fullName evidence="6">IclR family transcriptional regulator</fullName>
    </submittedName>
</protein>
<organism evidence="6 7">
    <name type="scientific">Virgibacillus sediminis</name>
    <dbReference type="NCBI Taxonomy" id="202260"/>
    <lineage>
        <taxon>Bacteria</taxon>
        <taxon>Bacillati</taxon>
        <taxon>Bacillota</taxon>
        <taxon>Bacilli</taxon>
        <taxon>Bacillales</taxon>
        <taxon>Bacillaceae</taxon>
        <taxon>Virgibacillus</taxon>
    </lineage>
</organism>
<dbReference type="PROSITE" id="PS51078">
    <property type="entry name" value="ICLR_ED"/>
    <property type="match status" value="1"/>
</dbReference>
<evidence type="ECO:0000256" key="1">
    <source>
        <dbReference type="ARBA" id="ARBA00023015"/>
    </source>
</evidence>
<reference evidence="7" key="1">
    <citation type="journal article" date="2019" name="Int. J. Syst. Evol. Microbiol.">
        <title>The Global Catalogue of Microorganisms (GCM) 10K type strain sequencing project: providing services to taxonomists for standard genome sequencing and annotation.</title>
        <authorList>
            <consortium name="The Broad Institute Genomics Platform"/>
            <consortium name="The Broad Institute Genome Sequencing Center for Infectious Disease"/>
            <person name="Wu L."/>
            <person name="Ma J."/>
        </authorList>
    </citation>
    <scope>NUCLEOTIDE SEQUENCE [LARGE SCALE GENOMIC DNA]</scope>
    <source>
        <strain evidence="7">KCTC 13193</strain>
    </source>
</reference>
<evidence type="ECO:0000313" key="6">
    <source>
        <dbReference type="EMBL" id="MFC2949397.1"/>
    </source>
</evidence>
<comment type="caution">
    <text evidence="6">The sequence shown here is derived from an EMBL/GenBank/DDBJ whole genome shotgun (WGS) entry which is preliminary data.</text>
</comment>
<dbReference type="InterPro" id="IPR014757">
    <property type="entry name" value="Tscrpt_reg_IclR_C"/>
</dbReference>
<dbReference type="Pfam" id="PF09339">
    <property type="entry name" value="HTH_IclR"/>
    <property type="match status" value="1"/>
</dbReference>
<dbReference type="PANTHER" id="PTHR30136">
    <property type="entry name" value="HELIX-TURN-HELIX TRANSCRIPTIONAL REGULATOR, ICLR FAMILY"/>
    <property type="match status" value="1"/>
</dbReference>
<dbReference type="SUPFAM" id="SSF46785">
    <property type="entry name" value="Winged helix' DNA-binding domain"/>
    <property type="match status" value="1"/>
</dbReference>
<dbReference type="PANTHER" id="PTHR30136:SF24">
    <property type="entry name" value="HTH-TYPE TRANSCRIPTIONAL REPRESSOR ALLR"/>
    <property type="match status" value="1"/>
</dbReference>
<accession>A0ABV7A8E0</accession>
<dbReference type="InterPro" id="IPR036390">
    <property type="entry name" value="WH_DNA-bd_sf"/>
</dbReference>
<dbReference type="Proteomes" id="UP001595387">
    <property type="component" value="Unassembled WGS sequence"/>
</dbReference>
<dbReference type="Pfam" id="PF01614">
    <property type="entry name" value="IclR_C"/>
    <property type="match status" value="1"/>
</dbReference>
<gene>
    <name evidence="6" type="ORF">ACFODW_13835</name>
</gene>
<dbReference type="EMBL" id="JBHRRZ010000036">
    <property type="protein sequence ID" value="MFC2949397.1"/>
    <property type="molecule type" value="Genomic_DNA"/>
</dbReference>
<dbReference type="Gene3D" id="3.30.450.40">
    <property type="match status" value="1"/>
</dbReference>
<proteinExistence type="predicted"/>
<dbReference type="InterPro" id="IPR036388">
    <property type="entry name" value="WH-like_DNA-bd_sf"/>
</dbReference>
<evidence type="ECO:0000256" key="3">
    <source>
        <dbReference type="ARBA" id="ARBA00023163"/>
    </source>
</evidence>
<sequence>MSKIDSMQTIDRAMLILQSFSTDVKELSLAELHRRLGVSKSSLQRILNSLVGYGILEKDEVKKTYKLGIGLYFLGQLVEKDSQLLTISKRYMEQLRDKLSEAVSLNIISQSERKCIGYVEGKHELTTISYVGQTSPLYAGASAKLLLAYLPLEERNRLLDQIEFNPISKRTILDTEKLRGELEKIIQDGYSISEEERVEGAIAISAPICNPFNEVIAAITISAPTVRLNREKVDYYITHLKETAATISLNLTNVENQ</sequence>
<evidence type="ECO:0000313" key="7">
    <source>
        <dbReference type="Proteomes" id="UP001595387"/>
    </source>
</evidence>
<keyword evidence="2" id="KW-0238">DNA-binding</keyword>
<dbReference type="Gene3D" id="1.10.10.10">
    <property type="entry name" value="Winged helix-like DNA-binding domain superfamily/Winged helix DNA-binding domain"/>
    <property type="match status" value="1"/>
</dbReference>
<dbReference type="PROSITE" id="PS51077">
    <property type="entry name" value="HTH_ICLR"/>
    <property type="match status" value="1"/>
</dbReference>
<feature type="domain" description="IclR-ED" evidence="5">
    <location>
        <begin position="70"/>
        <end position="253"/>
    </location>
</feature>
<evidence type="ECO:0000259" key="5">
    <source>
        <dbReference type="PROSITE" id="PS51078"/>
    </source>
</evidence>